<name>A0A917EB76_9FLAO</name>
<feature type="domain" description="DUF6787" evidence="2">
    <location>
        <begin position="18"/>
        <end position="102"/>
    </location>
</feature>
<evidence type="ECO:0000313" key="4">
    <source>
        <dbReference type="Proteomes" id="UP000599688"/>
    </source>
</evidence>
<sequence>MKKLKERWGIDSNFQIIIIFIVFSITGSAALFVGKPILAYFNLARENFQDNFLGGFMYYSLRILIIFPIYQILLVLIGFIFGQFKFFWNFEKKMLSRLGLGFLFNNEH</sequence>
<protein>
    <recommendedName>
        <fullName evidence="2">DUF6787 domain-containing protein</fullName>
    </recommendedName>
</protein>
<keyword evidence="1" id="KW-0812">Transmembrane</keyword>
<comment type="caution">
    <text evidence="3">The sequence shown here is derived from an EMBL/GenBank/DDBJ whole genome shotgun (WGS) entry which is preliminary data.</text>
</comment>
<organism evidence="3 4">
    <name type="scientific">Psychroflexus salis</name>
    <dbReference type="NCBI Taxonomy" id="1526574"/>
    <lineage>
        <taxon>Bacteria</taxon>
        <taxon>Pseudomonadati</taxon>
        <taxon>Bacteroidota</taxon>
        <taxon>Flavobacteriia</taxon>
        <taxon>Flavobacteriales</taxon>
        <taxon>Flavobacteriaceae</taxon>
        <taxon>Psychroflexus</taxon>
    </lineage>
</organism>
<evidence type="ECO:0000313" key="3">
    <source>
        <dbReference type="EMBL" id="GGE17942.1"/>
    </source>
</evidence>
<dbReference type="Proteomes" id="UP000599688">
    <property type="component" value="Unassembled WGS sequence"/>
</dbReference>
<evidence type="ECO:0000256" key="1">
    <source>
        <dbReference type="SAM" id="Phobius"/>
    </source>
</evidence>
<feature type="transmembrane region" description="Helical" evidence="1">
    <location>
        <begin position="61"/>
        <end position="88"/>
    </location>
</feature>
<evidence type="ECO:0000259" key="2">
    <source>
        <dbReference type="Pfam" id="PF20584"/>
    </source>
</evidence>
<reference evidence="3 4" key="1">
    <citation type="journal article" date="2014" name="Int. J. Syst. Evol. Microbiol.">
        <title>Complete genome sequence of Corynebacterium casei LMG S-19264T (=DSM 44701T), isolated from a smear-ripened cheese.</title>
        <authorList>
            <consortium name="US DOE Joint Genome Institute (JGI-PGF)"/>
            <person name="Walter F."/>
            <person name="Albersmeier A."/>
            <person name="Kalinowski J."/>
            <person name="Ruckert C."/>
        </authorList>
    </citation>
    <scope>NUCLEOTIDE SEQUENCE [LARGE SCALE GENOMIC DNA]</scope>
    <source>
        <strain evidence="3 4">CGMCC 1.12925</strain>
    </source>
</reference>
<dbReference type="AlphaFoldDB" id="A0A917EB76"/>
<keyword evidence="1" id="KW-0472">Membrane</keyword>
<proteinExistence type="predicted"/>
<keyword evidence="4" id="KW-1185">Reference proteome</keyword>
<dbReference type="EMBL" id="BMGL01000010">
    <property type="protein sequence ID" value="GGE17942.1"/>
    <property type="molecule type" value="Genomic_DNA"/>
</dbReference>
<accession>A0A917EB76</accession>
<dbReference type="Pfam" id="PF20584">
    <property type="entry name" value="DUF6787"/>
    <property type="match status" value="1"/>
</dbReference>
<keyword evidence="1" id="KW-1133">Transmembrane helix</keyword>
<gene>
    <name evidence="3" type="ORF">GCM10010831_18940</name>
</gene>
<dbReference type="RefSeq" id="WP_188406606.1">
    <property type="nucleotide sequence ID" value="NZ_BMGL01000010.1"/>
</dbReference>
<dbReference type="InterPro" id="IPR046714">
    <property type="entry name" value="DUF6787"/>
</dbReference>
<feature type="transmembrane region" description="Helical" evidence="1">
    <location>
        <begin position="12"/>
        <end position="41"/>
    </location>
</feature>